<evidence type="ECO:0000256" key="1">
    <source>
        <dbReference type="SAM" id="MobiDB-lite"/>
    </source>
</evidence>
<dbReference type="Proteomes" id="UP000024635">
    <property type="component" value="Unassembled WGS sequence"/>
</dbReference>
<evidence type="ECO:0000313" key="2">
    <source>
        <dbReference type="EMBL" id="EYB89283.1"/>
    </source>
</evidence>
<dbReference type="EMBL" id="JARK01001569">
    <property type="protein sequence ID" value="EYB89283.1"/>
    <property type="molecule type" value="Genomic_DNA"/>
</dbReference>
<feature type="compositionally biased region" description="Polar residues" evidence="1">
    <location>
        <begin position="324"/>
        <end position="336"/>
    </location>
</feature>
<keyword evidence="3" id="KW-1185">Reference proteome</keyword>
<dbReference type="STRING" id="53326.A0A016SF03"/>
<sequence>MQKCRLWFFLQSVIPSITPTSFKRCRFDTSCSRMLDPPLRIFRCYICVENRLKAPLTDLSLLVEHLAMHFDFHLFECRGCDQKFMTPFLANFHIKEGRCKREEGELCDEGGPLKVVDLDTVEFEMFCHLQNAVTKCVELMLYELNCGEYDLVSAINANKKLPECPNSPEPIIREERQMQTSPPLDPAPTTTSTPPLILPPPPPPPALNSSSDMSIATTCTVESATKSCELADGCSLISDDEEEEEEEYIIQRPYHSAWIRSPRPRPHAPQKFEVGVSSPAVSHGITYVIVISSSCRFFSCKNLKNDSGQSKQPPDNVEADDGLSTISNSPSSTVAAQSSPVQSPQQSPPHTPLHSPPSTSTSSIPSLLSLKFNHKLDFDIPPRRDIRQPVFKPDRAAAPPPTNYAEADSSSSSAAVPPQQPFFFQAPPPKPKRAVSTQNLNSLNESVYPVLAPVYSGGVQVFPGQPQLVHPQRIPGYSGQIQPAPEEVMPPAYQTAPCYGMVPPPTVAEVSSSTSGMPHHDERRLSDNLPVFPPHHERELSPLRVESPVQGHLPHDFLVDGNSSTGDRSESQLSRMSLEDDGYTIDCAGSPDLDISVPPRPGESPFPLPLFLENPLLGCGSSFPGEELDHRPRIRSGNEEWVGYETRITEQRPGGVTISHRSQRISRNPRGEKQRHSYAIQVMQGFDPHTGTVITPRRRRNSSGRRSRALSRDRSSHARSRTTGPPRSRKSRSRSPRSRSPRSRSPPRSSRQRMRSPSNSPVRRSGSVERSRSHRRHGSGREKFEIFPASILDGDMPSSSRDPERPRHRSRSRRRGEDREEDDDELEDERPRKHSSSSKSSSKSAASDIEVLEVIQHAADRASRPSGSSKPSHFADWKKKQSKLSRIPIPPPLPRRK</sequence>
<dbReference type="AlphaFoldDB" id="A0A016SF03"/>
<comment type="caution">
    <text evidence="2">The sequence shown here is derived from an EMBL/GenBank/DDBJ whole genome shotgun (WGS) entry which is preliminary data.</text>
</comment>
<feature type="compositionally biased region" description="Low complexity" evidence="1">
    <location>
        <begin position="405"/>
        <end position="425"/>
    </location>
</feature>
<feature type="compositionally biased region" description="Acidic residues" evidence="1">
    <location>
        <begin position="819"/>
        <end position="828"/>
    </location>
</feature>
<reference evidence="3" key="1">
    <citation type="journal article" date="2015" name="Nat. Genet.">
        <title>The genome and transcriptome of the zoonotic hookworm Ancylostoma ceylanicum identify infection-specific gene families.</title>
        <authorList>
            <person name="Schwarz E.M."/>
            <person name="Hu Y."/>
            <person name="Antoshechkin I."/>
            <person name="Miller M.M."/>
            <person name="Sternberg P.W."/>
            <person name="Aroian R.V."/>
        </authorList>
    </citation>
    <scope>NUCLEOTIDE SEQUENCE</scope>
    <source>
        <strain evidence="3">HY135</strain>
    </source>
</reference>
<feature type="compositionally biased region" description="Low complexity" evidence="1">
    <location>
        <begin position="755"/>
        <end position="765"/>
    </location>
</feature>
<feature type="compositionally biased region" description="Basic residues" evidence="1">
    <location>
        <begin position="696"/>
        <end position="709"/>
    </location>
</feature>
<gene>
    <name evidence="2" type="primary">Acey_s0233.g3075</name>
    <name evidence="2" type="ORF">Y032_0233g3075</name>
</gene>
<accession>A0A016SF03</accession>
<dbReference type="OrthoDB" id="5872327at2759"/>
<feature type="compositionally biased region" description="Pro residues" evidence="1">
    <location>
        <begin position="888"/>
        <end position="897"/>
    </location>
</feature>
<feature type="compositionally biased region" description="Pro residues" evidence="1">
    <location>
        <begin position="346"/>
        <end position="355"/>
    </location>
</feature>
<evidence type="ECO:0000313" key="3">
    <source>
        <dbReference type="Proteomes" id="UP000024635"/>
    </source>
</evidence>
<feature type="compositionally biased region" description="Basic and acidic residues" evidence="1">
    <location>
        <begin position="380"/>
        <end position="395"/>
    </location>
</feature>
<feature type="region of interest" description="Disordered" evidence="1">
    <location>
        <begin position="652"/>
        <end position="897"/>
    </location>
</feature>
<organism evidence="2 3">
    <name type="scientific">Ancylostoma ceylanicum</name>
    <dbReference type="NCBI Taxonomy" id="53326"/>
    <lineage>
        <taxon>Eukaryota</taxon>
        <taxon>Metazoa</taxon>
        <taxon>Ecdysozoa</taxon>
        <taxon>Nematoda</taxon>
        <taxon>Chromadorea</taxon>
        <taxon>Rhabditida</taxon>
        <taxon>Rhabditina</taxon>
        <taxon>Rhabditomorpha</taxon>
        <taxon>Strongyloidea</taxon>
        <taxon>Ancylostomatidae</taxon>
        <taxon>Ancylostomatinae</taxon>
        <taxon>Ancylostoma</taxon>
    </lineage>
</organism>
<feature type="compositionally biased region" description="Low complexity" evidence="1">
    <location>
        <begin position="837"/>
        <end position="847"/>
    </location>
</feature>
<feature type="region of interest" description="Disordered" evidence="1">
    <location>
        <begin position="380"/>
        <end position="436"/>
    </location>
</feature>
<protein>
    <submittedName>
        <fullName evidence="2">Uncharacterized protein</fullName>
    </submittedName>
</protein>
<feature type="region of interest" description="Disordered" evidence="1">
    <location>
        <begin position="304"/>
        <end position="364"/>
    </location>
</feature>
<feature type="compositionally biased region" description="Basic residues" evidence="1">
    <location>
        <begin position="727"/>
        <end position="742"/>
    </location>
</feature>
<name>A0A016SF03_9BILA</name>
<proteinExistence type="predicted"/>